<evidence type="ECO:0000256" key="7">
    <source>
        <dbReference type="ARBA" id="ARBA00022567"/>
    </source>
</evidence>
<keyword evidence="9" id="KW-1278">Translocase</keyword>
<evidence type="ECO:0000256" key="4">
    <source>
        <dbReference type="ARBA" id="ARBA00017725"/>
    </source>
</evidence>
<feature type="domain" description="NADH:quinone oxidoreductase/Mrp antiporter transmembrane" evidence="19">
    <location>
        <begin position="83"/>
        <end position="124"/>
    </location>
</feature>
<keyword evidence="6" id="KW-0602">Photosynthesis</keyword>
<evidence type="ECO:0000256" key="13">
    <source>
        <dbReference type="ARBA" id="ARBA00023238"/>
    </source>
</evidence>
<feature type="region of interest" description="Disordered" evidence="18">
    <location>
        <begin position="176"/>
        <end position="203"/>
    </location>
</feature>
<evidence type="ECO:0000256" key="16">
    <source>
        <dbReference type="ARBA" id="ARBA00048059"/>
    </source>
</evidence>
<gene>
    <name evidence="21" type="primary">rbcL</name>
    <name evidence="21" type="ORF">KSP40_PGU001330</name>
</gene>
<dbReference type="Proteomes" id="UP001412067">
    <property type="component" value="Unassembled WGS sequence"/>
</dbReference>
<keyword evidence="12" id="KW-0503">Monooxygenase</keyword>
<keyword evidence="13" id="KW-0601">Photorespiration</keyword>
<evidence type="ECO:0000256" key="5">
    <source>
        <dbReference type="ARBA" id="ARBA00022528"/>
    </source>
</evidence>
<dbReference type="EMBL" id="JBBWWR010000005">
    <property type="protein sequence ID" value="KAK8966793.1"/>
    <property type="molecule type" value="Genomic_DNA"/>
</dbReference>
<dbReference type="EC" id="4.1.1.39" evidence="3"/>
<comment type="similarity">
    <text evidence="2">Belongs to the RuBisCO large chain family. Type I subfamily.</text>
</comment>
<evidence type="ECO:0000256" key="14">
    <source>
        <dbReference type="ARBA" id="ARBA00023239"/>
    </source>
</evidence>
<keyword evidence="22" id="KW-1185">Reference proteome</keyword>
<evidence type="ECO:0000256" key="10">
    <source>
        <dbReference type="ARBA" id="ARBA00023002"/>
    </source>
</evidence>
<feature type="domain" description="Ribulose bisphosphate carboxylase large subunit ferrodoxin-like N-terminal" evidence="20">
    <location>
        <begin position="31"/>
        <end position="62"/>
    </location>
</feature>
<dbReference type="InterPro" id="IPR033966">
    <property type="entry name" value="RuBisCO"/>
</dbReference>
<evidence type="ECO:0000256" key="8">
    <source>
        <dbReference type="ARBA" id="ARBA00022640"/>
    </source>
</evidence>
<name>A0ABR2MRL0_9ASPA</name>
<evidence type="ECO:0000259" key="19">
    <source>
        <dbReference type="Pfam" id="PF00361"/>
    </source>
</evidence>
<dbReference type="Pfam" id="PF02788">
    <property type="entry name" value="RuBisCO_large_N"/>
    <property type="match status" value="1"/>
</dbReference>
<keyword evidence="11" id="KW-0520">NAD</keyword>
<feature type="compositionally biased region" description="Low complexity" evidence="18">
    <location>
        <begin position="184"/>
        <end position="198"/>
    </location>
</feature>
<organism evidence="21 22">
    <name type="scientific">Platanthera guangdongensis</name>
    <dbReference type="NCBI Taxonomy" id="2320717"/>
    <lineage>
        <taxon>Eukaryota</taxon>
        <taxon>Viridiplantae</taxon>
        <taxon>Streptophyta</taxon>
        <taxon>Embryophyta</taxon>
        <taxon>Tracheophyta</taxon>
        <taxon>Spermatophyta</taxon>
        <taxon>Magnoliopsida</taxon>
        <taxon>Liliopsida</taxon>
        <taxon>Asparagales</taxon>
        <taxon>Orchidaceae</taxon>
        <taxon>Orchidoideae</taxon>
        <taxon>Orchideae</taxon>
        <taxon>Orchidinae</taxon>
        <taxon>Platanthera</taxon>
    </lineage>
</organism>
<keyword evidence="14" id="KW-0456">Lyase</keyword>
<comment type="catalytic activity">
    <reaction evidence="16">
        <text>D-ribulose 1,5-bisphosphate + O2 = 2-phosphoglycolate + (2R)-3-phosphoglycerate + 2 H(+)</text>
        <dbReference type="Rhea" id="RHEA:36631"/>
        <dbReference type="ChEBI" id="CHEBI:15378"/>
        <dbReference type="ChEBI" id="CHEBI:15379"/>
        <dbReference type="ChEBI" id="CHEBI:57870"/>
        <dbReference type="ChEBI" id="CHEBI:58033"/>
        <dbReference type="ChEBI" id="CHEBI:58272"/>
    </reaction>
</comment>
<dbReference type="InterPro" id="IPR036422">
    <property type="entry name" value="RuBisCO_lsu_N_sf"/>
</dbReference>
<evidence type="ECO:0000256" key="2">
    <source>
        <dbReference type="ARBA" id="ARBA00006204"/>
    </source>
</evidence>
<dbReference type="InterPro" id="IPR001750">
    <property type="entry name" value="ND/Mrp_TM"/>
</dbReference>
<evidence type="ECO:0000256" key="9">
    <source>
        <dbReference type="ARBA" id="ARBA00022967"/>
    </source>
</evidence>
<reference evidence="21 22" key="1">
    <citation type="journal article" date="2022" name="Nat. Plants">
        <title>Genomes of leafy and leafless Platanthera orchids illuminate the evolution of mycoheterotrophy.</title>
        <authorList>
            <person name="Li M.H."/>
            <person name="Liu K.W."/>
            <person name="Li Z."/>
            <person name="Lu H.C."/>
            <person name="Ye Q.L."/>
            <person name="Zhang D."/>
            <person name="Wang J.Y."/>
            <person name="Li Y.F."/>
            <person name="Zhong Z.M."/>
            <person name="Liu X."/>
            <person name="Yu X."/>
            <person name="Liu D.K."/>
            <person name="Tu X.D."/>
            <person name="Liu B."/>
            <person name="Hao Y."/>
            <person name="Liao X.Y."/>
            <person name="Jiang Y.T."/>
            <person name="Sun W.H."/>
            <person name="Chen J."/>
            <person name="Chen Y.Q."/>
            <person name="Ai Y."/>
            <person name="Zhai J.W."/>
            <person name="Wu S.S."/>
            <person name="Zhou Z."/>
            <person name="Hsiao Y.Y."/>
            <person name="Wu W.L."/>
            <person name="Chen Y.Y."/>
            <person name="Lin Y.F."/>
            <person name="Hsu J.L."/>
            <person name="Li C.Y."/>
            <person name="Wang Z.W."/>
            <person name="Zhao X."/>
            <person name="Zhong W.Y."/>
            <person name="Ma X.K."/>
            <person name="Ma L."/>
            <person name="Huang J."/>
            <person name="Chen G.Z."/>
            <person name="Huang M.Z."/>
            <person name="Huang L."/>
            <person name="Peng D.H."/>
            <person name="Luo Y.B."/>
            <person name="Zou S.Q."/>
            <person name="Chen S.P."/>
            <person name="Lan S."/>
            <person name="Tsai W.C."/>
            <person name="Van de Peer Y."/>
            <person name="Liu Z.J."/>
        </authorList>
    </citation>
    <scope>NUCLEOTIDE SEQUENCE [LARGE SCALE GENOMIC DNA]</scope>
    <source>
        <strain evidence="21">Lor288</strain>
    </source>
</reference>
<evidence type="ECO:0000313" key="22">
    <source>
        <dbReference type="Proteomes" id="UP001412067"/>
    </source>
</evidence>
<comment type="subcellular location">
    <subcellularLocation>
        <location evidence="1">Plastid</location>
        <location evidence="1">Chloroplast</location>
    </subcellularLocation>
</comment>
<keyword evidence="10" id="KW-0560">Oxidoreductase</keyword>
<evidence type="ECO:0000256" key="11">
    <source>
        <dbReference type="ARBA" id="ARBA00023027"/>
    </source>
</evidence>
<evidence type="ECO:0000256" key="1">
    <source>
        <dbReference type="ARBA" id="ARBA00004229"/>
    </source>
</evidence>
<dbReference type="InterPro" id="IPR017443">
    <property type="entry name" value="RuBisCO_lsu_fd_N"/>
</dbReference>
<evidence type="ECO:0000259" key="20">
    <source>
        <dbReference type="Pfam" id="PF02788"/>
    </source>
</evidence>
<comment type="catalytic activity">
    <reaction evidence="17">
        <text>2 (2R)-3-phosphoglycerate + 2 H(+) = D-ribulose 1,5-bisphosphate + CO2 + H2O</text>
        <dbReference type="Rhea" id="RHEA:23124"/>
        <dbReference type="ChEBI" id="CHEBI:15377"/>
        <dbReference type="ChEBI" id="CHEBI:15378"/>
        <dbReference type="ChEBI" id="CHEBI:16526"/>
        <dbReference type="ChEBI" id="CHEBI:57870"/>
        <dbReference type="ChEBI" id="CHEBI:58272"/>
        <dbReference type="EC" id="4.1.1.39"/>
    </reaction>
</comment>
<evidence type="ECO:0000256" key="17">
    <source>
        <dbReference type="ARBA" id="ARBA00049469"/>
    </source>
</evidence>
<dbReference type="Pfam" id="PF00361">
    <property type="entry name" value="Proton_antipo_M"/>
    <property type="match status" value="1"/>
</dbReference>
<evidence type="ECO:0000256" key="12">
    <source>
        <dbReference type="ARBA" id="ARBA00023033"/>
    </source>
</evidence>
<dbReference type="SUPFAM" id="SSF54966">
    <property type="entry name" value="RuBisCO, large subunit, small (N-terminal) domain"/>
    <property type="match status" value="1"/>
</dbReference>
<feature type="region of interest" description="Disordered" evidence="18">
    <location>
        <begin position="132"/>
        <end position="152"/>
    </location>
</feature>
<keyword evidence="15" id="KW-0120">Carbon dioxide fixation</keyword>
<accession>A0ABR2MRL0</accession>
<dbReference type="PANTHER" id="PTHR42704">
    <property type="entry name" value="RIBULOSE BISPHOSPHATE CARBOXYLASE"/>
    <property type="match status" value="1"/>
</dbReference>
<keyword evidence="5" id="KW-0150">Chloroplast</keyword>
<keyword evidence="8" id="KW-0934">Plastid</keyword>
<evidence type="ECO:0000313" key="21">
    <source>
        <dbReference type="EMBL" id="KAK8966793.1"/>
    </source>
</evidence>
<dbReference type="Gene3D" id="3.30.70.150">
    <property type="entry name" value="RuBisCO large subunit, N-terminal domain"/>
    <property type="match status" value="1"/>
</dbReference>
<evidence type="ECO:0000256" key="3">
    <source>
        <dbReference type="ARBA" id="ARBA00012287"/>
    </source>
</evidence>
<dbReference type="PANTHER" id="PTHR42704:SF15">
    <property type="entry name" value="RIBULOSE BISPHOSPHATE CARBOXYLASE LARGE CHAIN"/>
    <property type="match status" value="1"/>
</dbReference>
<evidence type="ECO:0000256" key="18">
    <source>
        <dbReference type="SAM" id="MobiDB-lite"/>
    </source>
</evidence>
<sequence length="236" mass="25804">MSCREGLMSPQTETKASVGFKTGVKDYKLTYYTPDYETKDSDILAAFRVTPQPGVTPEEAGAAKPVLMDPNPHRSEPIDVEKSADGTDNIRDYAGLYTKDPFLALSSTLCLLSLGGLPPLAGFSENSIYSGVDGRSDQKRIRGNASSQCPSTRRYGAEVTHVILPGKARTTINQRLHIPETDTDSSQWKGSSSDQSGDNFNSVGNENSEFHTFLIEGIHASIPLEMRIQNITHFRS</sequence>
<feature type="region of interest" description="Disordered" evidence="18">
    <location>
        <begin position="54"/>
        <end position="76"/>
    </location>
</feature>
<proteinExistence type="inferred from homology"/>
<evidence type="ECO:0000256" key="15">
    <source>
        <dbReference type="ARBA" id="ARBA00023300"/>
    </source>
</evidence>
<keyword evidence="7" id="KW-0113">Calvin cycle</keyword>
<evidence type="ECO:0000256" key="6">
    <source>
        <dbReference type="ARBA" id="ARBA00022531"/>
    </source>
</evidence>
<comment type="caution">
    <text evidence="21">The sequence shown here is derived from an EMBL/GenBank/DDBJ whole genome shotgun (WGS) entry which is preliminary data.</text>
</comment>
<protein>
    <recommendedName>
        <fullName evidence="4">Ribulose bisphosphate carboxylase large chain</fullName>
        <ecNumber evidence="3">4.1.1.39</ecNumber>
    </recommendedName>
</protein>